<evidence type="ECO:0000313" key="1">
    <source>
        <dbReference type="EMBL" id="GAE01470.1"/>
    </source>
</evidence>
<dbReference type="Proteomes" id="UP000054164">
    <property type="component" value="Unassembled WGS sequence"/>
</dbReference>
<name>A0A0S6TZE9_CLOBO</name>
<gene>
    <name evidence="1" type="ORF">CBO05C_1160</name>
</gene>
<accession>A0A0S6TZE9</accession>
<proteinExistence type="predicted"/>
<reference evidence="1" key="1">
    <citation type="submission" date="2013-10" db="EMBL/GenBank/DDBJ databases">
        <title>Draft genome sequence of Clostridium botulinum type B strain Osaka05.</title>
        <authorList>
            <person name="Sakaguchi Y."/>
            <person name="Hosomi K."/>
            <person name="Uchiyama J."/>
            <person name="Ogura Y."/>
            <person name="Sakaguchi M."/>
            <person name="Kohda T."/>
            <person name="Mukamoto M."/>
            <person name="Misawa N."/>
            <person name="Matsuzaki S."/>
            <person name="Hayashi T."/>
            <person name="Kozaki S."/>
        </authorList>
    </citation>
    <scope>NUCLEOTIDE SEQUENCE</scope>
    <source>
        <strain evidence="1">Osaka05</strain>
    </source>
</reference>
<dbReference type="EMBL" id="DF384213">
    <property type="protein sequence ID" value="GAE01470.1"/>
    <property type="molecule type" value="Genomic_DNA"/>
</dbReference>
<evidence type="ECO:0008006" key="2">
    <source>
        <dbReference type="Google" id="ProtNLM"/>
    </source>
</evidence>
<dbReference type="HOGENOM" id="CLU_1871781_0_0_9"/>
<organism evidence="1">
    <name type="scientific">Clostridium botulinum B str. Osaka05</name>
    <dbReference type="NCBI Taxonomy" id="1407017"/>
    <lineage>
        <taxon>Bacteria</taxon>
        <taxon>Bacillati</taxon>
        <taxon>Bacillota</taxon>
        <taxon>Clostridia</taxon>
        <taxon>Eubacteriales</taxon>
        <taxon>Clostridiaceae</taxon>
        <taxon>Clostridium</taxon>
    </lineage>
</organism>
<dbReference type="AlphaFoldDB" id="A0A0S6TZE9"/>
<protein>
    <recommendedName>
        <fullName evidence="2">Conjugative transposon protein</fullName>
    </recommendedName>
</protein>
<sequence>MIPILFIYYPKVNNKVNNINKYIHVYDVVKEAFITEKGYSNKLSKHISEEVFNKINIYNTYPVNDPEYKKPFKVDFKLREDSQKKINNIVYVKMNYSVEIKDSQNKSIGGSWDIPITLTVKVTGDSWYIIEEEEPA</sequence>